<feature type="active site" evidence="13">
    <location>
        <position position="141"/>
    </location>
</feature>
<dbReference type="GO" id="GO:0009002">
    <property type="term" value="F:serine-type D-Ala-D-Ala carboxypeptidase activity"/>
    <property type="evidence" value="ECO:0007669"/>
    <property type="project" value="UniProtKB-EC"/>
</dbReference>
<dbReference type="EMBL" id="AYZH01000003">
    <property type="protein sequence ID" value="KRN02910.1"/>
    <property type="molecule type" value="Genomic_DNA"/>
</dbReference>
<evidence type="ECO:0000256" key="14">
    <source>
        <dbReference type="PIRSR" id="PIRSR618044-2"/>
    </source>
</evidence>
<comment type="caution">
    <text evidence="18">The sequence shown here is derived from an EMBL/GenBank/DDBJ whole genome shotgun (WGS) entry which is preliminary data.</text>
</comment>
<evidence type="ECO:0000313" key="19">
    <source>
        <dbReference type="Proteomes" id="UP000051589"/>
    </source>
</evidence>
<proteinExistence type="inferred from homology"/>
<evidence type="ECO:0000256" key="12">
    <source>
        <dbReference type="ARBA" id="ARBA00034000"/>
    </source>
</evidence>
<evidence type="ECO:0000256" key="2">
    <source>
        <dbReference type="ARBA" id="ARBA00004752"/>
    </source>
</evidence>
<evidence type="ECO:0000256" key="3">
    <source>
        <dbReference type="ARBA" id="ARBA00007164"/>
    </source>
</evidence>
<dbReference type="AlphaFoldDB" id="A0A0R2DFZ2"/>
<organism evidence="18 19">
    <name type="scientific">Levilactobacillus senmaizukei DSM 21775 = NBRC 103853</name>
    <dbReference type="NCBI Taxonomy" id="1423803"/>
    <lineage>
        <taxon>Bacteria</taxon>
        <taxon>Bacillati</taxon>
        <taxon>Bacillota</taxon>
        <taxon>Bacilli</taxon>
        <taxon>Lactobacillales</taxon>
        <taxon>Lactobacillaceae</taxon>
        <taxon>Levilactobacillus</taxon>
    </lineage>
</organism>
<dbReference type="GO" id="GO:0071555">
    <property type="term" value="P:cell wall organization"/>
    <property type="evidence" value="ECO:0007669"/>
    <property type="project" value="UniProtKB-KW"/>
</dbReference>
<evidence type="ECO:0000259" key="17">
    <source>
        <dbReference type="SMART" id="SM00936"/>
    </source>
</evidence>
<comment type="catalytic activity">
    <reaction evidence="12">
        <text>Preferential cleavage: (Ac)2-L-Lys-D-Ala-|-D-Ala. Also transpeptidation of peptidyl-alanyl moieties that are N-acyl substituents of D-alanine.</text>
        <dbReference type="EC" id="3.4.16.4"/>
    </reaction>
</comment>
<dbReference type="OrthoDB" id="9791132at2"/>
<evidence type="ECO:0000313" key="18">
    <source>
        <dbReference type="EMBL" id="KRN02910.1"/>
    </source>
</evidence>
<dbReference type="InterPro" id="IPR037167">
    <property type="entry name" value="Peptidase_S11_C_sf"/>
</dbReference>
<evidence type="ECO:0000256" key="13">
    <source>
        <dbReference type="PIRSR" id="PIRSR618044-1"/>
    </source>
</evidence>
<comment type="pathway">
    <text evidence="2">Cell wall biogenesis; peptidoglycan biosynthesis.</text>
</comment>
<dbReference type="UniPathway" id="UPA00219"/>
<evidence type="ECO:0000256" key="6">
    <source>
        <dbReference type="ARBA" id="ARBA00022670"/>
    </source>
</evidence>
<dbReference type="Pfam" id="PF07943">
    <property type="entry name" value="PBP5_C"/>
    <property type="match status" value="1"/>
</dbReference>
<dbReference type="Pfam" id="PF00768">
    <property type="entry name" value="Peptidase_S11"/>
    <property type="match status" value="1"/>
</dbReference>
<keyword evidence="7 16" id="KW-0732">Signal</keyword>
<dbReference type="EC" id="3.4.16.4" evidence="4"/>
<evidence type="ECO:0000256" key="7">
    <source>
        <dbReference type="ARBA" id="ARBA00022729"/>
    </source>
</evidence>
<dbReference type="InterPro" id="IPR018044">
    <property type="entry name" value="Peptidase_S11"/>
</dbReference>
<dbReference type="RefSeq" id="WP_061775746.1">
    <property type="nucleotide sequence ID" value="NZ_AYZH01000003.1"/>
</dbReference>
<keyword evidence="19" id="KW-1185">Reference proteome</keyword>
<sequence length="444" mass="47559">MKRLKQVVMGLVTAMTLFTGAASGLSVAPVTVTAQAATKHTASSTVNLKAKAGIAVDAKTGQILYSKDADKTLPVASMSKLLSIYLVLEAVHSGKLKWDQKVKIDAATAKVAQNTKLSNVPLRAGYSYTVKSLYQASLIYSANGAIEALGTAVAGSPQAFVAKMKTKAKDLGMTDVKIYNACGLTNQQVGKLGDRRVSAKAENEWSAADQATLAVALLNKYPEVLDTTKISKMWFEKGTKDATKMENWNWMLKGLTAAYTKLHIDGLKTGTSDAAGANFTGTANNGGKRIVTVVLHAAHESETDPARFQQTQKMMSYVYNNFKTVSFKAGSQIAGAKSVKTHDAKQPTAKTVLASDVQLWIRDDQVASNVQATPQLTAKLAKDRELQAPVAKNDQIGTANISLKGDQLGFLGDTKTTKVPLKVTEPVEKANFLVRAWRSIVALF</sequence>
<dbReference type="InterPro" id="IPR001967">
    <property type="entry name" value="Peptidase_S11_N"/>
</dbReference>
<dbReference type="Gene3D" id="3.40.710.10">
    <property type="entry name" value="DD-peptidase/beta-lactamase superfamily"/>
    <property type="match status" value="1"/>
</dbReference>
<dbReference type="Proteomes" id="UP000051589">
    <property type="component" value="Unassembled WGS sequence"/>
</dbReference>
<keyword evidence="5 18" id="KW-0121">Carboxypeptidase</keyword>
<dbReference type="STRING" id="1423803.FD13_GL001224"/>
<evidence type="ECO:0000256" key="16">
    <source>
        <dbReference type="SAM" id="SignalP"/>
    </source>
</evidence>
<comment type="function">
    <text evidence="1">Removes C-terminal D-alanyl residues from sugar-peptide cell wall precursors.</text>
</comment>
<dbReference type="PANTHER" id="PTHR21581">
    <property type="entry name" value="D-ALANYL-D-ALANINE CARBOXYPEPTIDASE"/>
    <property type="match status" value="1"/>
</dbReference>
<dbReference type="InterPro" id="IPR012338">
    <property type="entry name" value="Beta-lactam/transpept-like"/>
</dbReference>
<evidence type="ECO:0000256" key="9">
    <source>
        <dbReference type="ARBA" id="ARBA00022960"/>
    </source>
</evidence>
<dbReference type="Gene3D" id="2.60.410.10">
    <property type="entry name" value="D-Ala-D-Ala carboxypeptidase, C-terminal domain"/>
    <property type="match status" value="1"/>
</dbReference>
<protein>
    <recommendedName>
        <fullName evidence="4">serine-type D-Ala-D-Ala carboxypeptidase</fullName>
        <ecNumber evidence="4">3.4.16.4</ecNumber>
    </recommendedName>
</protein>
<gene>
    <name evidence="18" type="ORF">FD13_GL001224</name>
</gene>
<dbReference type="PRINTS" id="PR00725">
    <property type="entry name" value="DADACBPTASE1"/>
</dbReference>
<evidence type="ECO:0000256" key="1">
    <source>
        <dbReference type="ARBA" id="ARBA00003217"/>
    </source>
</evidence>
<evidence type="ECO:0000256" key="4">
    <source>
        <dbReference type="ARBA" id="ARBA00012448"/>
    </source>
</evidence>
<feature type="active site" description="Proton acceptor" evidence="13">
    <location>
        <position position="80"/>
    </location>
</feature>
<feature type="binding site" evidence="14">
    <location>
        <position position="268"/>
    </location>
    <ligand>
        <name>substrate</name>
    </ligand>
</feature>
<dbReference type="PANTHER" id="PTHR21581:SF11">
    <property type="entry name" value="D-ALANYL-D-ALANINE CARBOXYPEPTIDASE DACA"/>
    <property type="match status" value="1"/>
</dbReference>
<keyword evidence="9" id="KW-0133">Cell shape</keyword>
<comment type="similarity">
    <text evidence="3 15">Belongs to the peptidase S11 family.</text>
</comment>
<feature type="domain" description="Peptidase S11 D-Ala-D-Ala carboxypeptidase A C-terminal" evidence="17">
    <location>
        <begin position="322"/>
        <end position="429"/>
    </location>
</feature>
<keyword evidence="11" id="KW-0961">Cell wall biogenesis/degradation</keyword>
<evidence type="ECO:0000256" key="11">
    <source>
        <dbReference type="ARBA" id="ARBA00023316"/>
    </source>
</evidence>
<name>A0A0R2DFZ2_9LACO</name>
<dbReference type="SMART" id="SM00936">
    <property type="entry name" value="PBP5_C"/>
    <property type="match status" value="1"/>
</dbReference>
<dbReference type="InterPro" id="IPR015956">
    <property type="entry name" value="Peniciliin-bd_prot_C_sf"/>
</dbReference>
<evidence type="ECO:0000256" key="10">
    <source>
        <dbReference type="ARBA" id="ARBA00022984"/>
    </source>
</evidence>
<feature type="active site" description="Acyl-ester intermediate" evidence="13">
    <location>
        <position position="77"/>
    </location>
</feature>
<evidence type="ECO:0000256" key="15">
    <source>
        <dbReference type="RuleBase" id="RU004016"/>
    </source>
</evidence>
<dbReference type="GO" id="GO:0006508">
    <property type="term" value="P:proteolysis"/>
    <property type="evidence" value="ECO:0007669"/>
    <property type="project" value="UniProtKB-KW"/>
</dbReference>
<dbReference type="InterPro" id="IPR012907">
    <property type="entry name" value="Peptidase_S11_C"/>
</dbReference>
<keyword evidence="6" id="KW-0645">Protease</keyword>
<accession>A0A0R2DFZ2</accession>
<reference evidence="18 19" key="1">
    <citation type="journal article" date="2015" name="Genome Announc.">
        <title>Expanding the biotechnology potential of lactobacilli through comparative genomics of 213 strains and associated genera.</title>
        <authorList>
            <person name="Sun Z."/>
            <person name="Harris H.M."/>
            <person name="McCann A."/>
            <person name="Guo C."/>
            <person name="Argimon S."/>
            <person name="Zhang W."/>
            <person name="Yang X."/>
            <person name="Jeffery I.B."/>
            <person name="Cooney J.C."/>
            <person name="Kagawa T.F."/>
            <person name="Liu W."/>
            <person name="Song Y."/>
            <person name="Salvetti E."/>
            <person name="Wrobel A."/>
            <person name="Rasinkangas P."/>
            <person name="Parkhill J."/>
            <person name="Rea M.C."/>
            <person name="O'Sullivan O."/>
            <person name="Ritari J."/>
            <person name="Douillard F.P."/>
            <person name="Paul Ross R."/>
            <person name="Yang R."/>
            <person name="Briner A.E."/>
            <person name="Felis G.E."/>
            <person name="de Vos W.M."/>
            <person name="Barrangou R."/>
            <person name="Klaenhammer T.R."/>
            <person name="Caufield P.W."/>
            <person name="Cui Y."/>
            <person name="Zhang H."/>
            <person name="O'Toole P.W."/>
        </authorList>
    </citation>
    <scope>NUCLEOTIDE SEQUENCE [LARGE SCALE GENOMIC DNA]</scope>
    <source>
        <strain evidence="18 19">DSM 21775</strain>
    </source>
</reference>
<dbReference type="GO" id="GO:0008360">
    <property type="term" value="P:regulation of cell shape"/>
    <property type="evidence" value="ECO:0007669"/>
    <property type="project" value="UniProtKB-KW"/>
</dbReference>
<keyword evidence="10" id="KW-0573">Peptidoglycan synthesis</keyword>
<evidence type="ECO:0000256" key="8">
    <source>
        <dbReference type="ARBA" id="ARBA00022801"/>
    </source>
</evidence>
<evidence type="ECO:0000256" key="5">
    <source>
        <dbReference type="ARBA" id="ARBA00022645"/>
    </source>
</evidence>
<feature type="chain" id="PRO_5039492830" description="serine-type D-Ala-D-Ala carboxypeptidase" evidence="16">
    <location>
        <begin position="22"/>
        <end position="444"/>
    </location>
</feature>
<dbReference type="GO" id="GO:0009252">
    <property type="term" value="P:peptidoglycan biosynthetic process"/>
    <property type="evidence" value="ECO:0007669"/>
    <property type="project" value="UniProtKB-UniPathway"/>
</dbReference>
<dbReference type="PATRIC" id="fig|1423803.3.peg.1250"/>
<feature type="signal peptide" evidence="16">
    <location>
        <begin position="1"/>
        <end position="21"/>
    </location>
</feature>
<dbReference type="SUPFAM" id="SSF56601">
    <property type="entry name" value="beta-lactamase/transpeptidase-like"/>
    <property type="match status" value="1"/>
</dbReference>
<dbReference type="SUPFAM" id="SSF69189">
    <property type="entry name" value="Penicillin-binding protein associated domain"/>
    <property type="match status" value="1"/>
</dbReference>
<keyword evidence="8" id="KW-0378">Hydrolase</keyword>